<dbReference type="HOGENOM" id="CLU_083650_2_1_1"/>
<comment type="caution">
    <text evidence="2">The sequence shown here is derived from an EMBL/GenBank/DDBJ whole genome shotgun (WGS) entry which is preliminary data.</text>
</comment>
<dbReference type="PANTHER" id="PTHR36195:SF7">
    <property type="entry name" value="SECRETED THAUMATIN-LIKE PROTEIN CETA"/>
    <property type="match status" value="1"/>
</dbReference>
<accession>V5G7C4</accession>
<dbReference type="Proteomes" id="UP000018001">
    <property type="component" value="Unassembled WGS sequence"/>
</dbReference>
<dbReference type="AlphaFoldDB" id="V5G7C4"/>
<feature type="signal peptide" evidence="1">
    <location>
        <begin position="1"/>
        <end position="19"/>
    </location>
</feature>
<dbReference type="OrthoDB" id="5144514at2759"/>
<feature type="chain" id="PRO_5004736828" evidence="1">
    <location>
        <begin position="20"/>
        <end position="191"/>
    </location>
</feature>
<proteinExistence type="predicted"/>
<dbReference type="PANTHER" id="PTHR36195">
    <property type="entry name" value="DOMAIN PROTEIN, PUTATIVE (AFU_ORTHOLOGUE AFUA_5G01990)-RELATED-RELATED"/>
    <property type="match status" value="1"/>
</dbReference>
<evidence type="ECO:0000256" key="1">
    <source>
        <dbReference type="SAM" id="SignalP"/>
    </source>
</evidence>
<dbReference type="InterPro" id="IPR006771">
    <property type="entry name" value="CetA-like"/>
</dbReference>
<keyword evidence="1" id="KW-0732">Signal</keyword>
<evidence type="ECO:0000313" key="2">
    <source>
        <dbReference type="EMBL" id="GAD96807.1"/>
    </source>
</evidence>
<dbReference type="EMBL" id="BAUL01000177">
    <property type="protein sequence ID" value="GAD96807.1"/>
    <property type="molecule type" value="Genomic_DNA"/>
</dbReference>
<sequence>MMFSKILGLATVFAGVASALPAPAPATAQIIPRSSNGTSSGQTTGGGVTIVNNLGQDLYAWSVSDQADSTMHTLSANGGTYSETWQTNPNGGGVSIKLATEPEQTDVLQYEYTLSSDTIFWDLSCINMGTSSEFTSKGFAVTSDDGSCPTATCAPGDKACADAYLIPTDDHATHGCPSHDNFVLNIGSNGN</sequence>
<evidence type="ECO:0000313" key="3">
    <source>
        <dbReference type="Proteomes" id="UP000018001"/>
    </source>
</evidence>
<gene>
    <name evidence="2" type="ORF">PVAR5_5472</name>
</gene>
<dbReference type="Pfam" id="PF04681">
    <property type="entry name" value="Bys1"/>
    <property type="match status" value="1"/>
</dbReference>
<dbReference type="InParanoid" id="V5G7C4"/>
<dbReference type="eggNOG" id="ENOG502SSWE">
    <property type="taxonomic scope" value="Eukaryota"/>
</dbReference>
<protein>
    <submittedName>
        <fullName evidence="2">Extracellular thaumatin domain protein, putative</fullName>
    </submittedName>
</protein>
<name>V5G7C4_BYSSN</name>
<organism evidence="2 3">
    <name type="scientific">Byssochlamys spectabilis (strain No. 5 / NBRC 109023)</name>
    <name type="common">Paecilomyces variotii</name>
    <dbReference type="NCBI Taxonomy" id="1356009"/>
    <lineage>
        <taxon>Eukaryota</taxon>
        <taxon>Fungi</taxon>
        <taxon>Dikarya</taxon>
        <taxon>Ascomycota</taxon>
        <taxon>Pezizomycotina</taxon>
        <taxon>Eurotiomycetes</taxon>
        <taxon>Eurotiomycetidae</taxon>
        <taxon>Eurotiales</taxon>
        <taxon>Thermoascaceae</taxon>
        <taxon>Paecilomyces</taxon>
    </lineage>
</organism>
<keyword evidence="3" id="KW-1185">Reference proteome</keyword>
<reference evidence="3" key="1">
    <citation type="journal article" date="2014" name="Genome Announc.">
        <title>Draft genome sequence of the formaldehyde-resistant fungus Byssochlamys spectabilis No. 5 (anamorph Paecilomyces variotii No. 5) (NBRC109023).</title>
        <authorList>
            <person name="Oka T."/>
            <person name="Ekino K."/>
            <person name="Fukuda K."/>
            <person name="Nomura Y."/>
        </authorList>
    </citation>
    <scope>NUCLEOTIDE SEQUENCE [LARGE SCALE GENOMIC DNA]</scope>
    <source>
        <strain evidence="3">No. 5 / NBRC 109023</strain>
    </source>
</reference>